<reference evidence="2 3" key="1">
    <citation type="submission" date="2021-03" db="EMBL/GenBank/DDBJ databases">
        <title>Isolation and description of Capnocytophaga bilenii sp. nov., a novel Capnocytophaga species, isolated from a gingivitis subject.</title>
        <authorList>
            <person name="Antezack A."/>
            <person name="Monnet-Corti V."/>
            <person name="La Scola B."/>
        </authorList>
    </citation>
    <scope>NUCLEOTIDE SEQUENCE [LARGE SCALE GENOMIC DNA]</scope>
    <source>
        <strain evidence="2 3">Marseille-Q4570</strain>
    </source>
</reference>
<proteinExistence type="predicted"/>
<comment type="caution">
    <text evidence="2">The sequence shown here is derived from an EMBL/GenBank/DDBJ whole genome shotgun (WGS) entry which is preliminary data.</text>
</comment>
<keyword evidence="1" id="KW-1133">Transmembrane helix</keyword>
<feature type="transmembrane region" description="Helical" evidence="1">
    <location>
        <begin position="6"/>
        <end position="22"/>
    </location>
</feature>
<keyword evidence="1" id="KW-0472">Membrane</keyword>
<keyword evidence="3" id="KW-1185">Reference proteome</keyword>
<evidence type="ECO:0000313" key="2">
    <source>
        <dbReference type="EMBL" id="MBO1884932.1"/>
    </source>
</evidence>
<keyword evidence="1" id="KW-0812">Transmembrane</keyword>
<sequence length="242" mass="29381">MISYIATLPFWVLCIMVINHFRKRNYKTSRYYTPHLPEERKRYIAKLKKYLVGTSLFWGVLLCVPFYATIFFDLSGDDDYSFLRKITLYFEEHPFMLYITSAGVIGWCVFIYVRHQQNIKLLQKLLEEMTPADYNLFTQMMQAMSFTQRYEPFCVICREKIYFFVNFDSEGLAFNDIAEMRWERKVRHRRNNDRNSPDFDIDEMLHIYTRAEPNKPFTVTMPKEQYYFLKQVYQEAKNKQIC</sequence>
<protein>
    <submittedName>
        <fullName evidence="2">Signal peptide protein, YSIRK family</fullName>
    </submittedName>
</protein>
<feature type="transmembrane region" description="Helical" evidence="1">
    <location>
        <begin position="95"/>
        <end position="113"/>
    </location>
</feature>
<evidence type="ECO:0000313" key="3">
    <source>
        <dbReference type="Proteomes" id="UP000681610"/>
    </source>
</evidence>
<dbReference type="Proteomes" id="UP000681610">
    <property type="component" value="Unassembled WGS sequence"/>
</dbReference>
<evidence type="ECO:0000256" key="1">
    <source>
        <dbReference type="SAM" id="Phobius"/>
    </source>
</evidence>
<feature type="transmembrane region" description="Helical" evidence="1">
    <location>
        <begin position="50"/>
        <end position="75"/>
    </location>
</feature>
<organism evidence="2 3">
    <name type="scientific">Capnocytophaga bilenii</name>
    <dbReference type="NCBI Taxonomy" id="2819369"/>
    <lineage>
        <taxon>Bacteria</taxon>
        <taxon>Pseudomonadati</taxon>
        <taxon>Bacteroidota</taxon>
        <taxon>Flavobacteriia</taxon>
        <taxon>Flavobacteriales</taxon>
        <taxon>Flavobacteriaceae</taxon>
        <taxon>Capnocytophaga</taxon>
    </lineage>
</organism>
<accession>A0ABS3Q017</accession>
<dbReference type="RefSeq" id="WP_208059337.1">
    <property type="nucleotide sequence ID" value="NZ_JAGDYP010000009.1"/>
</dbReference>
<name>A0ABS3Q017_9FLAO</name>
<dbReference type="EMBL" id="JAGDYP010000009">
    <property type="protein sequence ID" value="MBO1884932.1"/>
    <property type="molecule type" value="Genomic_DNA"/>
</dbReference>
<gene>
    <name evidence="2" type="ORF">J4N46_11045</name>
</gene>